<organism evidence="2 3">
    <name type="scientific">Caulobacter phage CcrRogue</name>
    <dbReference type="NCBI Taxonomy" id="2927986"/>
    <lineage>
        <taxon>Viruses</taxon>
        <taxon>Duplodnaviria</taxon>
        <taxon>Heunggongvirae</taxon>
        <taxon>Uroviricota</taxon>
        <taxon>Caudoviricetes</taxon>
        <taxon>Jeanschmidtviridae</taxon>
        <taxon>Poindextervirus</taxon>
        <taxon>Poindextervirus rogue</taxon>
    </lineage>
</organism>
<keyword evidence="1" id="KW-0175">Coiled coil</keyword>
<feature type="coiled-coil region" evidence="1">
    <location>
        <begin position="13"/>
        <end position="47"/>
    </location>
</feature>
<sequence length="230" mass="25489">MHPLEDADGALKIADLERKLAEANEALDDYAKEAVDLRATIRRLEGRCREYESYENDVAKRLLRAGAPSAVVPLTRVEWAERRITESRPITDERVRRLLIVLDNADAYRASGILPDMWHGIRRDIIDILSAGAHIGRDEGPYHAARKIADNSRSDNIIGTWFYSGADGCWRVRQEVLVTAIVEAIEEQVAIATVKKTDLLSEVSLAFKAGGVDCGDLLARIDAILKGPTS</sequence>
<evidence type="ECO:0000313" key="3">
    <source>
        <dbReference type="Proteomes" id="UP000000461"/>
    </source>
</evidence>
<dbReference type="EMBL" id="JX100814">
    <property type="protein sequence ID" value="AFU86661.1"/>
    <property type="molecule type" value="Genomic_DNA"/>
</dbReference>
<gene>
    <name evidence="2" type="ORF">CcrRogue_gp179</name>
</gene>
<proteinExistence type="predicted"/>
<protein>
    <submittedName>
        <fullName evidence="2">Uncharacterized protein</fullName>
    </submittedName>
</protein>
<name>K4JNS7_9CAUD</name>
<dbReference type="Proteomes" id="UP000000461">
    <property type="component" value="Segment"/>
</dbReference>
<keyword evidence="3" id="KW-1185">Reference proteome</keyword>
<evidence type="ECO:0000313" key="2">
    <source>
        <dbReference type="EMBL" id="AFU86661.1"/>
    </source>
</evidence>
<dbReference type="KEGG" id="vg:13995960"/>
<accession>K4JNS7</accession>
<reference evidence="2 3" key="1">
    <citation type="journal article" date="2012" name="BMC Genomics">
        <title>The Caulobacter crescentus phage phiCbK: genomics of a canonical phage.</title>
        <authorList>
            <person name="Gill J.J."/>
            <person name="Berry J.D."/>
            <person name="Russell W.K."/>
            <person name="Lessor L."/>
            <person name="Escobar Garcia D.A."/>
            <person name="Hernandez D."/>
            <person name="Kane A."/>
            <person name="Keene J."/>
            <person name="Maddox M."/>
            <person name="Martin R."/>
            <person name="Mohan S."/>
            <person name="Thorn A.M."/>
            <person name="Russell D.H."/>
            <person name="Young R."/>
        </authorList>
    </citation>
    <scope>NUCLEOTIDE SEQUENCE [LARGE SCALE GENOMIC DNA]</scope>
</reference>
<dbReference type="OrthoDB" id="31780at10239"/>
<evidence type="ECO:0000256" key="1">
    <source>
        <dbReference type="SAM" id="Coils"/>
    </source>
</evidence>